<proteinExistence type="predicted"/>
<gene>
    <name evidence="1" type="ORF">Vafri_8842</name>
</gene>
<evidence type="ECO:0000313" key="1">
    <source>
        <dbReference type="EMBL" id="GIL53162.1"/>
    </source>
</evidence>
<dbReference type="AlphaFoldDB" id="A0A8J4B7F4"/>
<dbReference type="Proteomes" id="UP000747399">
    <property type="component" value="Unassembled WGS sequence"/>
</dbReference>
<sequence>MLLTAAISPFPRLPTTACDGAACGTGAAGVRAAGVTGANQAHTSINALTTSDSLSDGGTTYTTSAGGPTSGGSSVPRLLLLLLLLQPFLASPVPLPYTAERPIAVCATSAWLNSCCC</sequence>
<evidence type="ECO:0000313" key="2">
    <source>
        <dbReference type="Proteomes" id="UP000747399"/>
    </source>
</evidence>
<reference evidence="1" key="1">
    <citation type="journal article" date="2021" name="Proc. Natl. Acad. Sci. U.S.A.">
        <title>Three genomes in the algal genus Volvox reveal the fate of a haploid sex-determining region after a transition to homothallism.</title>
        <authorList>
            <person name="Yamamoto K."/>
            <person name="Hamaji T."/>
            <person name="Kawai-Toyooka H."/>
            <person name="Matsuzaki R."/>
            <person name="Takahashi F."/>
            <person name="Nishimura Y."/>
            <person name="Kawachi M."/>
            <person name="Noguchi H."/>
            <person name="Minakuchi Y."/>
            <person name="Umen J.G."/>
            <person name="Toyoda A."/>
            <person name="Nozaki H."/>
        </authorList>
    </citation>
    <scope>NUCLEOTIDE SEQUENCE</scope>
    <source>
        <strain evidence="1">NIES-3780</strain>
    </source>
</reference>
<comment type="caution">
    <text evidence="1">The sequence shown here is derived from an EMBL/GenBank/DDBJ whole genome shotgun (WGS) entry which is preliminary data.</text>
</comment>
<keyword evidence="2" id="KW-1185">Reference proteome</keyword>
<dbReference type="EMBL" id="BNCO01000014">
    <property type="protein sequence ID" value="GIL53162.1"/>
    <property type="molecule type" value="Genomic_DNA"/>
</dbReference>
<protein>
    <submittedName>
        <fullName evidence="1">Uncharacterized protein</fullName>
    </submittedName>
</protein>
<accession>A0A8J4B7F4</accession>
<organism evidence="1 2">
    <name type="scientific">Volvox africanus</name>
    <dbReference type="NCBI Taxonomy" id="51714"/>
    <lineage>
        <taxon>Eukaryota</taxon>
        <taxon>Viridiplantae</taxon>
        <taxon>Chlorophyta</taxon>
        <taxon>core chlorophytes</taxon>
        <taxon>Chlorophyceae</taxon>
        <taxon>CS clade</taxon>
        <taxon>Chlamydomonadales</taxon>
        <taxon>Volvocaceae</taxon>
        <taxon>Volvox</taxon>
    </lineage>
</organism>
<name>A0A8J4B7F4_9CHLO</name>